<name>A0A834SYJ9_9FABA</name>
<gene>
    <name evidence="1" type="ORF">G2W53_033566</name>
</gene>
<evidence type="ECO:0000313" key="1">
    <source>
        <dbReference type="EMBL" id="KAF7812590.1"/>
    </source>
</evidence>
<dbReference type="EMBL" id="JAAIUW010000010">
    <property type="protein sequence ID" value="KAF7812590.1"/>
    <property type="molecule type" value="Genomic_DNA"/>
</dbReference>
<dbReference type="Proteomes" id="UP000634136">
    <property type="component" value="Unassembled WGS sequence"/>
</dbReference>
<keyword evidence="2" id="KW-1185">Reference proteome</keyword>
<reference evidence="1" key="1">
    <citation type="submission" date="2020-09" db="EMBL/GenBank/DDBJ databases">
        <title>Genome-Enabled Discovery of Anthraquinone Biosynthesis in Senna tora.</title>
        <authorList>
            <person name="Kang S.-H."/>
            <person name="Pandey R.P."/>
            <person name="Lee C.-M."/>
            <person name="Sim J.-S."/>
            <person name="Jeong J.-T."/>
            <person name="Choi B.-S."/>
            <person name="Jung M."/>
            <person name="Ginzburg D."/>
            <person name="Zhao K."/>
            <person name="Won S.Y."/>
            <person name="Oh T.-J."/>
            <person name="Yu Y."/>
            <person name="Kim N.-H."/>
            <person name="Lee O.R."/>
            <person name="Lee T.-H."/>
            <person name="Bashyal P."/>
            <person name="Kim T.-S."/>
            <person name="Lee W.-H."/>
            <person name="Kawkins C."/>
            <person name="Kim C.-K."/>
            <person name="Kim J.S."/>
            <person name="Ahn B.O."/>
            <person name="Rhee S.Y."/>
            <person name="Sohng J.K."/>
        </authorList>
    </citation>
    <scope>NUCLEOTIDE SEQUENCE</scope>
    <source>
        <tissue evidence="1">Leaf</tissue>
    </source>
</reference>
<organism evidence="1 2">
    <name type="scientific">Senna tora</name>
    <dbReference type="NCBI Taxonomy" id="362788"/>
    <lineage>
        <taxon>Eukaryota</taxon>
        <taxon>Viridiplantae</taxon>
        <taxon>Streptophyta</taxon>
        <taxon>Embryophyta</taxon>
        <taxon>Tracheophyta</taxon>
        <taxon>Spermatophyta</taxon>
        <taxon>Magnoliopsida</taxon>
        <taxon>eudicotyledons</taxon>
        <taxon>Gunneridae</taxon>
        <taxon>Pentapetalae</taxon>
        <taxon>rosids</taxon>
        <taxon>fabids</taxon>
        <taxon>Fabales</taxon>
        <taxon>Fabaceae</taxon>
        <taxon>Caesalpinioideae</taxon>
        <taxon>Cassia clade</taxon>
        <taxon>Senna</taxon>
    </lineage>
</organism>
<protein>
    <submittedName>
        <fullName evidence="1">Uncharacterized protein</fullName>
    </submittedName>
</protein>
<comment type="caution">
    <text evidence="1">The sequence shown here is derived from an EMBL/GenBank/DDBJ whole genome shotgun (WGS) entry which is preliminary data.</text>
</comment>
<evidence type="ECO:0000313" key="2">
    <source>
        <dbReference type="Proteomes" id="UP000634136"/>
    </source>
</evidence>
<dbReference type="AlphaFoldDB" id="A0A834SYJ9"/>
<proteinExistence type="predicted"/>
<accession>A0A834SYJ9</accession>
<sequence>MALVDIVLLDNAICGGSGGCDDDGGGGRELGLAPGKPTLAFDFAFETLENLRPSSSYVLPENQVFIAKAPINKGLGEVTSQNL</sequence>